<feature type="region of interest" description="Disordered" evidence="1">
    <location>
        <begin position="246"/>
        <end position="266"/>
    </location>
</feature>
<accession>A0AAN9YWJ2</accession>
<comment type="caution">
    <text evidence="2">The sequence shown here is derived from an EMBL/GenBank/DDBJ whole genome shotgun (WGS) entry which is preliminary data.</text>
</comment>
<protein>
    <submittedName>
        <fullName evidence="2">Uncharacterized protein</fullName>
    </submittedName>
</protein>
<keyword evidence="3" id="KW-1185">Reference proteome</keyword>
<dbReference type="Proteomes" id="UP001320420">
    <property type="component" value="Unassembled WGS sequence"/>
</dbReference>
<sequence>MLAARNQEHLRGLQAKTPGARYPKTPIKVPLNDENAAHVVGGAKGNLTGRSRSRGNENALTSKAVKGIDKSNFVTPMQPRSRAVLGDKTTNVKARALQPANVKSAVRSIEKSHAKAPTTVQPKAKQPQAEIQKLVVHAEETEHQNDDNEVEYCPPKPKDLPYESDVFPEGVLTFEGLKRENMFKGYYDYYVNPVDEHGVSLSDRVLAEKTRKAIEECDRQVQEDIENFEWSIEDELEEAGVVLKKKANPPAPNPAKPDNAKQPFTRKAPPTIVSRDAATALANLDDTTKSMQRRVAKPTENSLPSKKQGAGLALPGFRSAKQPTTRLPVLSRKTTMENKALEVASRATIGYNKGRATASALAQRTAKPNITRPQTAMARSHTTISDDADEIITPARDAEIDISAAAAAEDQEWKERVPFLSIFNPDLGGIEDEDEECDLLAGGLPDSLYVEDDDDFELKLVD</sequence>
<evidence type="ECO:0000313" key="3">
    <source>
        <dbReference type="Proteomes" id="UP001320420"/>
    </source>
</evidence>
<evidence type="ECO:0000256" key="1">
    <source>
        <dbReference type="SAM" id="MobiDB-lite"/>
    </source>
</evidence>
<evidence type="ECO:0000313" key="2">
    <source>
        <dbReference type="EMBL" id="KAK7757247.1"/>
    </source>
</evidence>
<feature type="region of interest" description="Disordered" evidence="1">
    <location>
        <begin position="295"/>
        <end position="318"/>
    </location>
</feature>
<dbReference type="EMBL" id="JAKJXP020000003">
    <property type="protein sequence ID" value="KAK7757247.1"/>
    <property type="molecule type" value="Genomic_DNA"/>
</dbReference>
<feature type="region of interest" description="Disordered" evidence="1">
    <location>
        <begin position="1"/>
        <end position="25"/>
    </location>
</feature>
<proteinExistence type="predicted"/>
<organism evidence="2 3">
    <name type="scientific">Diatrype stigma</name>
    <dbReference type="NCBI Taxonomy" id="117547"/>
    <lineage>
        <taxon>Eukaryota</taxon>
        <taxon>Fungi</taxon>
        <taxon>Dikarya</taxon>
        <taxon>Ascomycota</taxon>
        <taxon>Pezizomycotina</taxon>
        <taxon>Sordariomycetes</taxon>
        <taxon>Xylariomycetidae</taxon>
        <taxon>Xylariales</taxon>
        <taxon>Diatrypaceae</taxon>
        <taxon>Diatrype</taxon>
    </lineage>
</organism>
<feature type="compositionally biased region" description="Basic and acidic residues" evidence="1">
    <location>
        <begin position="1"/>
        <end position="11"/>
    </location>
</feature>
<gene>
    <name evidence="2" type="ORF">SLS62_000796</name>
</gene>
<name>A0AAN9YWJ2_9PEZI</name>
<reference evidence="2 3" key="1">
    <citation type="submission" date="2024-02" db="EMBL/GenBank/DDBJ databases">
        <title>De novo assembly and annotation of 12 fungi associated with fruit tree decline syndrome in Ontario, Canada.</title>
        <authorList>
            <person name="Sulman M."/>
            <person name="Ellouze W."/>
            <person name="Ilyukhin E."/>
        </authorList>
    </citation>
    <scope>NUCLEOTIDE SEQUENCE [LARGE SCALE GENOMIC DNA]</scope>
    <source>
        <strain evidence="2 3">M11/M66-122</strain>
    </source>
</reference>
<dbReference type="AlphaFoldDB" id="A0AAN9YWJ2"/>